<dbReference type="EMBL" id="CAAGRJ010021545">
    <property type="protein sequence ID" value="VFV35663.1"/>
    <property type="molecule type" value="Genomic_DNA"/>
</dbReference>
<proteinExistence type="predicted"/>
<name>A0A485NU43_LYNPA</name>
<reference evidence="1 2" key="1">
    <citation type="submission" date="2019-01" db="EMBL/GenBank/DDBJ databases">
        <authorList>
            <person name="Alioto T."/>
            <person name="Alioto T."/>
        </authorList>
    </citation>
    <scope>NUCLEOTIDE SEQUENCE [LARGE SCALE GENOMIC DNA]</scope>
</reference>
<dbReference type="Proteomes" id="UP000386466">
    <property type="component" value="Unassembled WGS sequence"/>
</dbReference>
<evidence type="ECO:0000313" key="1">
    <source>
        <dbReference type="EMBL" id="VFV35663.1"/>
    </source>
</evidence>
<dbReference type="AlphaFoldDB" id="A0A485NU43"/>
<sequence length="123" mass="13102">MDVGTGSRDAAQETPGGKGTLNNFFPYFQESLPDIRVTFKGIVIFLFLAQLGQCLSSNRSGPGTKRGCPCQLLPQPWEPRRATLGVPEIPSLSPSSSNLALEPAFAPGHSVNVGQTTSPHGFF</sequence>
<gene>
    <name evidence="1" type="ORF">LYPA_23C021607</name>
</gene>
<organism evidence="1 2">
    <name type="scientific">Lynx pardinus</name>
    <name type="common">Iberian lynx</name>
    <name type="synonym">Felis pardina</name>
    <dbReference type="NCBI Taxonomy" id="191816"/>
    <lineage>
        <taxon>Eukaryota</taxon>
        <taxon>Metazoa</taxon>
        <taxon>Chordata</taxon>
        <taxon>Craniata</taxon>
        <taxon>Vertebrata</taxon>
        <taxon>Euteleostomi</taxon>
        <taxon>Mammalia</taxon>
        <taxon>Eutheria</taxon>
        <taxon>Laurasiatheria</taxon>
        <taxon>Carnivora</taxon>
        <taxon>Feliformia</taxon>
        <taxon>Felidae</taxon>
        <taxon>Felinae</taxon>
        <taxon>Lynx</taxon>
    </lineage>
</organism>
<accession>A0A485NU43</accession>
<keyword evidence="2" id="KW-1185">Reference proteome</keyword>
<protein>
    <submittedName>
        <fullName evidence="1">Uncharacterized protein</fullName>
    </submittedName>
</protein>
<evidence type="ECO:0000313" key="2">
    <source>
        <dbReference type="Proteomes" id="UP000386466"/>
    </source>
</evidence>